<organism evidence="5 6">
    <name type="scientific">Virgibacillus sediminis</name>
    <dbReference type="NCBI Taxonomy" id="202260"/>
    <lineage>
        <taxon>Bacteria</taxon>
        <taxon>Bacillati</taxon>
        <taxon>Bacillota</taxon>
        <taxon>Bacilli</taxon>
        <taxon>Bacillales</taxon>
        <taxon>Bacillaceae</taxon>
        <taxon>Virgibacillus</taxon>
    </lineage>
</organism>
<dbReference type="HAMAP" id="MF_02119">
    <property type="entry name" value="LipL"/>
    <property type="match status" value="1"/>
</dbReference>
<comment type="catalytic activity">
    <reaction evidence="3">
        <text>N(6)-octanoyl-L-lysyl-[glycine-cleavage complex H protein] + L-lysyl-[lipoyl-carrier protein] = N(6)-octanoyl-L-lysyl-[lipoyl-carrier protein] + L-lysyl-[glycine-cleavage complex H protein]</text>
        <dbReference type="Rhea" id="RHEA:20213"/>
        <dbReference type="Rhea" id="RHEA-COMP:10500"/>
        <dbReference type="Rhea" id="RHEA-COMP:10501"/>
        <dbReference type="Rhea" id="RHEA-COMP:10503"/>
        <dbReference type="Rhea" id="RHEA-COMP:10504"/>
        <dbReference type="ChEBI" id="CHEBI:29969"/>
        <dbReference type="ChEBI" id="CHEBI:78809"/>
        <dbReference type="EC" id="2.3.1.204"/>
    </reaction>
</comment>
<evidence type="ECO:0000313" key="6">
    <source>
        <dbReference type="Proteomes" id="UP001595387"/>
    </source>
</evidence>
<dbReference type="RefSeq" id="WP_390306512.1">
    <property type="nucleotide sequence ID" value="NZ_JBHRRZ010000017.1"/>
</dbReference>
<dbReference type="InterPro" id="IPR024897">
    <property type="entry name" value="LipL"/>
</dbReference>
<dbReference type="Gene3D" id="3.30.930.10">
    <property type="entry name" value="Bira Bifunctional Protein, Domain 2"/>
    <property type="match status" value="1"/>
</dbReference>
<feature type="active site" description="Acyl-thioester intermediate" evidence="3">
    <location>
        <position position="152"/>
    </location>
</feature>
<dbReference type="EC" id="2.3.1.204" evidence="3"/>
<evidence type="ECO:0000256" key="2">
    <source>
        <dbReference type="ARBA" id="ARBA00023315"/>
    </source>
</evidence>
<evidence type="ECO:0000259" key="4">
    <source>
        <dbReference type="PROSITE" id="PS51733"/>
    </source>
</evidence>
<keyword evidence="2 3" id="KW-0012">Acyltransferase</keyword>
<comment type="pathway">
    <text evidence="3">Protein modification; protein lipoylation via endogenous pathway; protein N(6)-(lipoyl)lysine from octanoyl-[acyl-carrier-protein].</text>
</comment>
<dbReference type="CDD" id="cd16443">
    <property type="entry name" value="LplA"/>
    <property type="match status" value="1"/>
</dbReference>
<feature type="domain" description="BPL/LPL catalytic" evidence="4">
    <location>
        <begin position="48"/>
        <end position="232"/>
    </location>
</feature>
<keyword evidence="6" id="KW-1185">Reference proteome</keyword>
<sequence>MKNWKEIVSHTTFRHLDHSTKKFFYEEPYTAMTSFAVDDALALSISDNASPPAIRLWVHPDTIVLGIPDARLPYIEEGVEYLAGEGYHVVVRNSGGLAVALDEGVLNISLVLPGVKNISIHDCYEAMVSFVKYMLNDVTDQIEAYEIEDSYCPGDFDLSISGRKFAGISQRRIKDGAAIQIYLDVEGDSHRRASLIREFYRLSKKGEQTKFDYPEINPEVMGSLSELLGRKMTVGDMKQRVHRALEDLNDEIVTDDFSVKEEETFKKRMELMKKRNKDIAEMLHPPAGDVRTISSDQG</sequence>
<comment type="miscellaneous">
    <text evidence="3">The reaction proceeds via a thioester-linked acyl-enzyme intermediate.</text>
</comment>
<dbReference type="InterPro" id="IPR004143">
    <property type="entry name" value="BPL_LPL_catalytic"/>
</dbReference>
<feature type="site" description="Lowers pKa of active site Cys" evidence="3">
    <location>
        <position position="164"/>
    </location>
</feature>
<dbReference type="EMBL" id="JBHRRZ010000017">
    <property type="protein sequence ID" value="MFC2948948.1"/>
    <property type="molecule type" value="Genomic_DNA"/>
</dbReference>
<keyword evidence="5" id="KW-0436">Ligase</keyword>
<evidence type="ECO:0000313" key="5">
    <source>
        <dbReference type="EMBL" id="MFC2948948.1"/>
    </source>
</evidence>
<dbReference type="PANTHER" id="PTHR43679:SF2">
    <property type="entry name" value="OCTANOYL-[GCVH]:PROTEIN N-OCTANOYLTRANSFERASE"/>
    <property type="match status" value="1"/>
</dbReference>
<reference evidence="6" key="1">
    <citation type="journal article" date="2019" name="Int. J. Syst. Evol. Microbiol.">
        <title>The Global Catalogue of Microorganisms (GCM) 10K type strain sequencing project: providing services to taxonomists for standard genome sequencing and annotation.</title>
        <authorList>
            <consortium name="The Broad Institute Genomics Platform"/>
            <consortium name="The Broad Institute Genome Sequencing Center for Infectious Disease"/>
            <person name="Wu L."/>
            <person name="Ma J."/>
        </authorList>
    </citation>
    <scope>NUCLEOTIDE SEQUENCE [LARGE SCALE GENOMIC DNA]</scope>
    <source>
        <strain evidence="6">KCTC 13193</strain>
    </source>
</reference>
<evidence type="ECO:0000256" key="3">
    <source>
        <dbReference type="HAMAP-Rule" id="MF_02119"/>
    </source>
</evidence>
<accession>A0ABV7A7V1</accession>
<dbReference type="PANTHER" id="PTHR43679">
    <property type="entry name" value="OCTANOYLTRANSFERASE LIPM-RELATED"/>
    <property type="match status" value="1"/>
</dbReference>
<keyword evidence="1 3" id="KW-0808">Transferase</keyword>
<dbReference type="GO" id="GO:0016874">
    <property type="term" value="F:ligase activity"/>
    <property type="evidence" value="ECO:0007669"/>
    <property type="project" value="UniProtKB-KW"/>
</dbReference>
<comment type="caution">
    <text evidence="5">The sequence shown here is derived from an EMBL/GenBank/DDBJ whole genome shotgun (WGS) entry which is preliminary data.</text>
</comment>
<dbReference type="InterPro" id="IPR045864">
    <property type="entry name" value="aa-tRNA-synth_II/BPL/LPL"/>
</dbReference>
<evidence type="ECO:0000256" key="1">
    <source>
        <dbReference type="ARBA" id="ARBA00022679"/>
    </source>
</evidence>
<dbReference type="Pfam" id="PF21948">
    <property type="entry name" value="LplA-B_cat"/>
    <property type="match status" value="1"/>
</dbReference>
<proteinExistence type="inferred from homology"/>
<gene>
    <name evidence="3" type="primary">lipL</name>
    <name evidence="5" type="ORF">ACFODW_11435</name>
</gene>
<dbReference type="PROSITE" id="PS51733">
    <property type="entry name" value="BPL_LPL_CATALYTIC"/>
    <property type="match status" value="1"/>
</dbReference>
<protein>
    <recommendedName>
        <fullName evidence="3">Octanoyl-[GcvH]:protein N-octanoyltransferase</fullName>
        <ecNumber evidence="3">2.3.1.204</ecNumber>
    </recommendedName>
    <alternativeName>
        <fullName evidence="3">Octanoyl-[GcvH]:E2 amidotransferase</fullName>
    </alternativeName>
</protein>
<name>A0ABV7A7V1_9BACI</name>
<dbReference type="InterPro" id="IPR050664">
    <property type="entry name" value="Octanoyltrans_LipM/LipL"/>
</dbReference>
<dbReference type="SUPFAM" id="SSF55681">
    <property type="entry name" value="Class II aaRS and biotin synthetases"/>
    <property type="match status" value="1"/>
</dbReference>
<comment type="similarity">
    <text evidence="3">Belongs to the octanoyltransferase LipL family.</text>
</comment>
<comment type="function">
    <text evidence="3">Catalyzes the amidotransfer (transamidation) of the octanoyl moiety from octanoyl-GcvH to the lipoyl domain of the E2 subunit of lipoate-dependent enzymes.</text>
</comment>
<dbReference type="Proteomes" id="UP001595387">
    <property type="component" value="Unassembled WGS sequence"/>
</dbReference>